<dbReference type="PROSITE" id="PS50005">
    <property type="entry name" value="TPR"/>
    <property type="match status" value="1"/>
</dbReference>
<dbReference type="RefSeq" id="WP_176294586.1">
    <property type="nucleotide sequence ID" value="NZ_CP051177.1"/>
</dbReference>
<gene>
    <name evidence="2" type="ORF">HF394_10750</name>
</gene>
<sequence>MNNKQLIKTLEEEVLKIQNQVNRNSKIFLDYSRIEQMEDNILAFNESYFYGPAEKAAEYNSSGISYALNGNISSAIENFEQALQYFNHDTIISNLAKCYEKQSQFVSLNELKDQYQLEELEEYFFNKEAFFNLIYLNVDKKDDDSMYPHLLGYNFVYEKIEENQGSENLNLVFNVPYVIWKEFYNVFILSLQHKDYKYSLKKIRTDDELFLIEVNNKPYISEQMDPEYISFYNLAEVIILKEDKDFVLSLYEHFIIKYYLKSYNNAYKYEEMTNLDPGIDDYLQYHGEMEETYGHLKSAIYNLKNNTTNPFLYLNEEEYQKGISEYRSFFPHVFSNEAIAFGLLESTFEKKLLEKVQSPSLKRNLLKEFEGALSAIKYHPSSIYVHVRKSMEIIFKSILMQSEEEIQSGGQHINLNDTIKEVIKRMRKKKYLYQPILDIMSMEQQGYMSKQEFKEYVHSIKNDSNKNIHYTINEDGFNLVIDSDGALKLFIKNAAIISILIDEFKL</sequence>
<reference evidence="2 3" key="1">
    <citation type="submission" date="2020-04" db="EMBL/GenBank/DDBJ databases">
        <authorList>
            <person name="Pajer P."/>
            <person name="Broz P."/>
        </authorList>
    </citation>
    <scope>NUCLEOTIDE SEQUENCE [LARGE SCALE GENOMIC DNA]</scope>
    <source>
        <strain evidence="3">NRL-ATB46093</strain>
    </source>
</reference>
<dbReference type="InterPro" id="IPR011990">
    <property type="entry name" value="TPR-like_helical_dom_sf"/>
</dbReference>
<keyword evidence="3" id="KW-1185">Reference proteome</keyword>
<dbReference type="EMBL" id="CP051177">
    <property type="protein sequence ID" value="QKX51028.1"/>
    <property type="molecule type" value="Genomic_DNA"/>
</dbReference>
<protein>
    <submittedName>
        <fullName evidence="2">Uncharacterized protein</fullName>
    </submittedName>
</protein>
<keyword evidence="1" id="KW-0802">TPR repeat</keyword>
<feature type="repeat" description="TPR" evidence="1">
    <location>
        <begin position="56"/>
        <end position="89"/>
    </location>
</feature>
<evidence type="ECO:0000313" key="3">
    <source>
        <dbReference type="Proteomes" id="UP000509222"/>
    </source>
</evidence>
<dbReference type="AlphaFoldDB" id="A0A7H8QAJ3"/>
<reference evidence="3" key="2">
    <citation type="submission" date="2020-06" db="EMBL/GenBank/DDBJ databases">
        <title>Isolation of Planomicrobium glaciei.</title>
        <authorList>
            <person name="Malisova L."/>
            <person name="Safrankova R."/>
            <person name="Jakubu V."/>
            <person name="Spanelova P."/>
        </authorList>
    </citation>
    <scope>NUCLEOTIDE SEQUENCE [LARGE SCALE GENOMIC DNA]</scope>
    <source>
        <strain evidence="3">NRL-ATB46093</strain>
    </source>
</reference>
<evidence type="ECO:0000313" key="2">
    <source>
        <dbReference type="EMBL" id="QKX51028.1"/>
    </source>
</evidence>
<proteinExistence type="predicted"/>
<dbReference type="InterPro" id="IPR019734">
    <property type="entry name" value="TPR_rpt"/>
</dbReference>
<organism evidence="2 3">
    <name type="scientific">Planococcus glaciei</name>
    <dbReference type="NCBI Taxonomy" id="459472"/>
    <lineage>
        <taxon>Bacteria</taxon>
        <taxon>Bacillati</taxon>
        <taxon>Bacillota</taxon>
        <taxon>Bacilli</taxon>
        <taxon>Bacillales</taxon>
        <taxon>Caryophanaceae</taxon>
        <taxon>Planococcus</taxon>
    </lineage>
</organism>
<evidence type="ECO:0000256" key="1">
    <source>
        <dbReference type="PROSITE-ProRule" id="PRU00339"/>
    </source>
</evidence>
<dbReference type="Gene3D" id="1.25.40.10">
    <property type="entry name" value="Tetratricopeptide repeat domain"/>
    <property type="match status" value="1"/>
</dbReference>
<name>A0A7H8QAJ3_9BACL</name>
<accession>A0A7H8QAJ3</accession>
<dbReference type="Proteomes" id="UP000509222">
    <property type="component" value="Chromosome"/>
</dbReference>